<organism evidence="2 3">
    <name type="scientific">Streptomyces tubercidicus</name>
    <dbReference type="NCBI Taxonomy" id="47759"/>
    <lineage>
        <taxon>Bacteria</taxon>
        <taxon>Bacillati</taxon>
        <taxon>Actinomycetota</taxon>
        <taxon>Actinomycetes</taxon>
        <taxon>Kitasatosporales</taxon>
        <taxon>Streptomycetaceae</taxon>
        <taxon>Streptomyces</taxon>
    </lineage>
</organism>
<accession>A0A640UQ58</accession>
<proteinExistence type="predicted"/>
<dbReference type="EMBL" id="BLIR01000001">
    <property type="protein sequence ID" value="GFE37849.1"/>
    <property type="molecule type" value="Genomic_DNA"/>
</dbReference>
<dbReference type="Proteomes" id="UP000431826">
    <property type="component" value="Unassembled WGS sequence"/>
</dbReference>
<feature type="region of interest" description="Disordered" evidence="1">
    <location>
        <begin position="1"/>
        <end position="28"/>
    </location>
</feature>
<dbReference type="OrthoDB" id="5192631at2"/>
<reference evidence="2 3" key="1">
    <citation type="submission" date="2019-12" db="EMBL/GenBank/DDBJ databases">
        <title>Whole genome shotgun sequence of Streptomyces tubercidicus NBRC 13090.</title>
        <authorList>
            <person name="Ichikawa N."/>
            <person name="Kimura A."/>
            <person name="Kitahashi Y."/>
            <person name="Komaki H."/>
            <person name="Tamura T."/>
        </authorList>
    </citation>
    <scope>NUCLEOTIDE SEQUENCE [LARGE SCALE GENOMIC DNA]</scope>
    <source>
        <strain evidence="2 3">NBRC 13090</strain>
    </source>
</reference>
<dbReference type="GeneID" id="96283647"/>
<evidence type="ECO:0000313" key="2">
    <source>
        <dbReference type="EMBL" id="GFE37849.1"/>
    </source>
</evidence>
<sequence length="118" mass="12985">MAKKDRTKDQKKDQTKGQTTDAAREKDREKWMARLQVRLVTQPGVDRAVVLQAVKEVTAHCAETGEHPRDAFGDPDAYAVQTAARLAPADRAARERRRDSMVGTLGSALKRAGEVTGL</sequence>
<dbReference type="RefSeq" id="WP_159743814.1">
    <property type="nucleotide sequence ID" value="NZ_BLIR01000001.1"/>
</dbReference>
<evidence type="ECO:0000256" key="1">
    <source>
        <dbReference type="SAM" id="MobiDB-lite"/>
    </source>
</evidence>
<gene>
    <name evidence="2" type="ORF">Stube_25220</name>
</gene>
<keyword evidence="3" id="KW-1185">Reference proteome</keyword>
<feature type="compositionally biased region" description="Basic and acidic residues" evidence="1">
    <location>
        <begin position="1"/>
        <end position="15"/>
    </location>
</feature>
<dbReference type="AlphaFoldDB" id="A0A640UQ58"/>
<name>A0A640UQ58_9ACTN</name>
<protein>
    <submittedName>
        <fullName evidence="2">Uncharacterized protein</fullName>
    </submittedName>
</protein>
<evidence type="ECO:0000313" key="3">
    <source>
        <dbReference type="Proteomes" id="UP000431826"/>
    </source>
</evidence>
<comment type="caution">
    <text evidence="2">The sequence shown here is derived from an EMBL/GenBank/DDBJ whole genome shotgun (WGS) entry which is preliminary data.</text>
</comment>